<reference evidence="2 3" key="1">
    <citation type="submission" date="2019-09" db="EMBL/GenBank/DDBJ databases">
        <title>The complete genome of Methanoplanus sp. FWC-SCC4.</title>
        <authorList>
            <person name="Chen S.-C."/>
            <person name="Zhou Y.-Z."/>
            <person name="Lai M.-C."/>
        </authorList>
    </citation>
    <scope>NUCLEOTIDE SEQUENCE [LARGE SCALE GENOMIC DNA]</scope>
    <source>
        <strain evidence="2 3">FWC-SCC4</strain>
    </source>
</reference>
<evidence type="ECO:0000313" key="2">
    <source>
        <dbReference type="EMBL" id="WOF15966.1"/>
    </source>
</evidence>
<dbReference type="RefSeq" id="WP_317137533.1">
    <property type="nucleotide sequence ID" value="NZ_CP043875.1"/>
</dbReference>
<accession>A0AA97FEI3</accession>
<dbReference type="EMBL" id="CP043875">
    <property type="protein sequence ID" value="WOF15966.1"/>
    <property type="molecule type" value="Genomic_DNA"/>
</dbReference>
<name>A0AA97FEI3_9EURY</name>
<dbReference type="AlphaFoldDB" id="A0AA97FEI3"/>
<feature type="transmembrane region" description="Helical" evidence="1">
    <location>
        <begin position="257"/>
        <end position="286"/>
    </location>
</feature>
<keyword evidence="1" id="KW-1133">Transmembrane helix</keyword>
<feature type="transmembrane region" description="Helical" evidence="1">
    <location>
        <begin position="306"/>
        <end position="329"/>
    </location>
</feature>
<keyword evidence="1" id="KW-0812">Transmembrane</keyword>
<gene>
    <name evidence="2" type="ORF">F1737_04245</name>
</gene>
<evidence type="ECO:0000313" key="3">
    <source>
        <dbReference type="Proteomes" id="UP001301797"/>
    </source>
</evidence>
<evidence type="ECO:0000256" key="1">
    <source>
        <dbReference type="SAM" id="Phobius"/>
    </source>
</evidence>
<feature type="transmembrane region" description="Helical" evidence="1">
    <location>
        <begin position="214"/>
        <end position="236"/>
    </location>
</feature>
<keyword evidence="3" id="KW-1185">Reference proteome</keyword>
<feature type="transmembrane region" description="Helical" evidence="1">
    <location>
        <begin position="341"/>
        <end position="362"/>
    </location>
</feature>
<dbReference type="GeneID" id="85229350"/>
<dbReference type="Proteomes" id="UP001301797">
    <property type="component" value="Chromosome"/>
</dbReference>
<keyword evidence="1" id="KW-0472">Membrane</keyword>
<dbReference type="KEGG" id="mefw:F1737_04245"/>
<sequence length="370" mass="41837">MQPYNSNHNNAGMAQSKVRINGQLFDLNVTKENLILSQDTQSEPYIYPISTIESANRIENEYYEPCIEIKILYDDGSNASMVMIFDFEDIREQIFSDINYFLDISRRSVKTQEIYQEYDKESYNEYSKDHYTYQSENQGGYKSDFEAEYIDNSSGKSGHTMDFQDEYDDTEHSRSFQQYKYSSGELSFIEKIIAILKNPEDIFPSLASDDILPAFIHMTLVLTIFSVVTALSSAIISSFIAPELGIFGNLLKNIPGLIILIIELLVFGIISVFVYGILVFLIAKIAGEEQVPEESLVVTMYSATPFGILGLIPLFGAFLSPLGMVFIQYKGMTEGLYADQIPAIMASVIPAIIMFGLFYYFIISGEVAYI</sequence>
<organism evidence="2 3">
    <name type="scientific">Methanochimaera problematica</name>
    <dbReference type="NCBI Taxonomy" id="2609417"/>
    <lineage>
        <taxon>Archaea</taxon>
        <taxon>Methanobacteriati</taxon>
        <taxon>Methanobacteriota</taxon>
        <taxon>Stenosarchaea group</taxon>
        <taxon>Methanomicrobia</taxon>
        <taxon>Methanomicrobiales</taxon>
        <taxon>Methanomicrobiaceae</taxon>
        <taxon>Methanochimaera</taxon>
    </lineage>
</organism>
<proteinExistence type="predicted"/>
<protein>
    <submittedName>
        <fullName evidence="2">YIP1 family protein</fullName>
    </submittedName>
</protein>